<dbReference type="Proteomes" id="UP001152795">
    <property type="component" value="Unassembled WGS sequence"/>
</dbReference>
<dbReference type="CDD" id="cd00087">
    <property type="entry name" value="FReD"/>
    <property type="match status" value="2"/>
</dbReference>
<dbReference type="InterPro" id="IPR036056">
    <property type="entry name" value="Fibrinogen-like_C"/>
</dbReference>
<dbReference type="PROSITE" id="PS00514">
    <property type="entry name" value="FIBRINOGEN_C_1"/>
    <property type="match status" value="1"/>
</dbReference>
<dbReference type="NCBIfam" id="NF040941">
    <property type="entry name" value="GGGWT_bact"/>
    <property type="match status" value="3"/>
</dbReference>
<dbReference type="SMART" id="SM00186">
    <property type="entry name" value="FBG"/>
    <property type="match status" value="2"/>
</dbReference>
<dbReference type="EMBL" id="CACRXK020002216">
    <property type="protein sequence ID" value="CAB3993242.1"/>
    <property type="molecule type" value="Genomic_DNA"/>
</dbReference>
<evidence type="ECO:0000313" key="2">
    <source>
        <dbReference type="Proteomes" id="UP001152795"/>
    </source>
</evidence>
<protein>
    <submittedName>
        <fullName evidence="1">Uncharacterized protein</fullName>
    </submittedName>
</protein>
<accession>A0A7D9DTM4</accession>
<dbReference type="PANTHER" id="PTHR19143">
    <property type="entry name" value="FIBRINOGEN/TENASCIN/ANGIOPOEITIN"/>
    <property type="match status" value="1"/>
</dbReference>
<dbReference type="AlphaFoldDB" id="A0A7D9DTM4"/>
<dbReference type="Pfam" id="PF00147">
    <property type="entry name" value="Fibrinogen_C"/>
    <property type="match status" value="2"/>
</dbReference>
<proteinExistence type="predicted"/>
<dbReference type="FunFam" id="3.90.215.10:FF:000001">
    <property type="entry name" value="Tenascin isoform 1"/>
    <property type="match status" value="2"/>
</dbReference>
<dbReference type="InterPro" id="IPR020837">
    <property type="entry name" value="Fibrinogen_CS"/>
</dbReference>
<keyword evidence="2" id="KW-1185">Reference proteome</keyword>
<evidence type="ECO:0000313" key="1">
    <source>
        <dbReference type="EMBL" id="CAB3993242.1"/>
    </source>
</evidence>
<comment type="caution">
    <text evidence="1">The sequence shown here is derived from an EMBL/GenBank/DDBJ whole genome shotgun (WGS) entry which is preliminary data.</text>
</comment>
<feature type="non-terminal residue" evidence="1">
    <location>
        <position position="1"/>
    </location>
</feature>
<dbReference type="PROSITE" id="PS51406">
    <property type="entry name" value="FIBRINOGEN_C_2"/>
    <property type="match status" value="3"/>
</dbReference>
<dbReference type="GO" id="GO:0005615">
    <property type="term" value="C:extracellular space"/>
    <property type="evidence" value="ECO:0007669"/>
    <property type="project" value="TreeGrafter"/>
</dbReference>
<dbReference type="Gene3D" id="3.90.215.10">
    <property type="entry name" value="Gamma Fibrinogen, chain A, domain 1"/>
    <property type="match status" value="3"/>
</dbReference>
<sequence length="966" mass="109895">TKKLVRNGLCPHRRTLFSPSKALSLPDLVLTRQDLVLTRQTNMRTNMRKRTRFLPGKRIKNLRYVYEDVRNLVLTSGTLCSSYPAKLNRPFQNTRRQNMRLIGSSPSGEYFYPGYDCSDILNRNFVAKDGYYWINLNGGVPKKVWCDMSTDGGGFILIGKLNSSVTWTVPSNNRTVDPFGEPQWSSILGDAPVLDFRIQMSTTENFAKTKAHWSYRLRNMRPLKNIMIINQGGCGSISPGIGDIAYVKDLQTEKIVTTKFRCSAFGTYYHSFQKFGWAMMNECFQKSCPHGFAFHQQFRLQTDSSGSFSYSVVGDTSGINHNSTAFVGCDKGVCCSCFGPPGGTDDLCSTDCKAKSGATLIKNVYSWFWVRSSPPKKVWNKCMDYKVTEVNGDVVWYKLVGQNVVPKRGRCSTNEPLLNDGIIVVPDSASASKIPAVPGILQFRKDNQKLYVRSNETWNVIAEEKKILDQVNGALAAAFTKVKARLDNMNQTLKKYYNKARFESCADHYKSGVRKDGIYTINPKGMGSFRVRCDMTQDGGGWTVFQRRQDGSEDFYRGWSDYKAGFGDLDGEFWLGLDKLHRLSKSGQDVLRVDLMDFNGAQRYAKYGTFSVAGGSDKYRLKIGSYAGDAGDSLAHHNQRQFTTKDSNNDGSNSRNCAVIYKGAWWYHDCHYSNLNGLYLGAGKTSYTGIQWHKSWHKYSMKKTEMKIRPNCRYYSECISTPGELEKYARPWASRRKKLFRILFLRVKIIVCQHHVLKSCAHLHKYGERKDGVYTIDPDGKGPFQVRCDMTRDGGGWTVFERRQDGSEDFYRGWSDYKAGFGNPEDEFWLGLDKLHRLSKSGQDVLRVDMMDFNGAQRYAKYEKFSVADGSDKYRLNIGSYSGNAGDSLSWHNNAKFSTKDNDHDTSSGNCALNWKGGWWYKSCARVNLNGLYLGKGKTHYSGNHWRDWKMDSLKKVEMKIRPNQF</sequence>
<gene>
    <name evidence="1" type="ORF">PACLA_8A056473</name>
</gene>
<dbReference type="PANTHER" id="PTHR19143:SF424">
    <property type="entry name" value="FIBRINOGEN C-TERMINAL DOMAIN-CONTAINING PROTEIN"/>
    <property type="match status" value="1"/>
</dbReference>
<name>A0A7D9DTM4_PARCT</name>
<dbReference type="InterPro" id="IPR002181">
    <property type="entry name" value="Fibrinogen_a/b/g_C_dom"/>
</dbReference>
<dbReference type="InterPro" id="IPR050373">
    <property type="entry name" value="Fibrinogen_C-term_domain"/>
</dbReference>
<reference evidence="1" key="1">
    <citation type="submission" date="2020-04" db="EMBL/GenBank/DDBJ databases">
        <authorList>
            <person name="Alioto T."/>
            <person name="Alioto T."/>
            <person name="Gomez Garrido J."/>
        </authorList>
    </citation>
    <scope>NUCLEOTIDE SEQUENCE</scope>
    <source>
        <strain evidence="1">A484AB</strain>
    </source>
</reference>
<organism evidence="1 2">
    <name type="scientific">Paramuricea clavata</name>
    <name type="common">Red gorgonian</name>
    <name type="synonym">Violescent sea-whip</name>
    <dbReference type="NCBI Taxonomy" id="317549"/>
    <lineage>
        <taxon>Eukaryota</taxon>
        <taxon>Metazoa</taxon>
        <taxon>Cnidaria</taxon>
        <taxon>Anthozoa</taxon>
        <taxon>Octocorallia</taxon>
        <taxon>Malacalcyonacea</taxon>
        <taxon>Plexauridae</taxon>
        <taxon>Paramuricea</taxon>
    </lineage>
</organism>
<dbReference type="InterPro" id="IPR014716">
    <property type="entry name" value="Fibrinogen_a/b/g_C_1"/>
</dbReference>
<dbReference type="OrthoDB" id="7972392at2759"/>
<dbReference type="SUPFAM" id="SSF56496">
    <property type="entry name" value="Fibrinogen C-terminal domain-like"/>
    <property type="match status" value="3"/>
</dbReference>